<dbReference type="HOGENOM" id="CLU_2045429_0_0_0"/>
<dbReference type="Proteomes" id="UP000013893">
    <property type="component" value="Chromosome"/>
</dbReference>
<evidence type="ECO:0000313" key="1">
    <source>
        <dbReference type="EMBL" id="AGL62150.1"/>
    </source>
</evidence>
<protein>
    <submittedName>
        <fullName evidence="1">Uncharacterized protein</fullName>
    </submittedName>
</protein>
<dbReference type="AlphaFoldDB" id="R4PVA8"/>
<dbReference type="KEGG" id="saal:L336_0444"/>
<evidence type="ECO:0000313" key="2">
    <source>
        <dbReference type="Proteomes" id="UP000013893"/>
    </source>
</evidence>
<gene>
    <name evidence="1" type="ORF">L336_0444</name>
</gene>
<keyword evidence="2" id="KW-1185">Reference proteome</keyword>
<dbReference type="InterPro" id="IPR018486">
    <property type="entry name" value="Hemopexin_CS"/>
</dbReference>
<accession>R4PVA8</accession>
<dbReference type="PROSITE" id="PS00024">
    <property type="entry name" value="HEMOPEXIN"/>
    <property type="match status" value="1"/>
</dbReference>
<dbReference type="RefSeq" id="WP_015641600.1">
    <property type="nucleotide sequence ID" value="NC_021219.1"/>
</dbReference>
<reference evidence="1 2" key="1">
    <citation type="journal article" date="2013" name="Nat. Biotechnol.">
        <title>Genome sequences of rare, uncultured bacteria obtained by differential coverage binning of multiple metagenomes.</title>
        <authorList>
            <person name="Albertsen M."/>
            <person name="Hugenholtz P."/>
            <person name="Skarshewski A."/>
            <person name="Nielsen K.L."/>
            <person name="Tyson G.W."/>
            <person name="Nielsen P.H."/>
        </authorList>
    </citation>
    <scope>NUCLEOTIDE SEQUENCE [LARGE SCALE GENOMIC DNA]</scope>
    <source>
        <strain evidence="1">TM71</strain>
    </source>
</reference>
<name>R4PVA8_9BACT</name>
<organism evidence="1 2">
    <name type="scientific">Candidatus Saccharimonas aalborgensis</name>
    <dbReference type="NCBI Taxonomy" id="1332188"/>
    <lineage>
        <taxon>Bacteria</taxon>
        <taxon>Candidatus Saccharimonadota</taxon>
        <taxon>Candidatus Saccharimonadia</taxon>
        <taxon>Candidatus Saccharimonadales</taxon>
        <taxon>Candidatus Saccharimonadaceae</taxon>
        <taxon>Candidatus Saccharimonas</taxon>
    </lineage>
</organism>
<proteinExistence type="predicted"/>
<dbReference type="EMBL" id="CP005957">
    <property type="protein sequence ID" value="AGL62150.1"/>
    <property type="molecule type" value="Genomic_DNA"/>
</dbReference>
<sequence length="120" mass="13945">MNFELSPEFKKDLKRLSKKWRSLPDDVDAAMLLIADVYTDSDQQEIFQQKFFNNKRATKLVVNESVEVVKMRLDVLSLGMSDKARAVFVLVKTSAMVTFVELYAKNEKSREDPGRYRAYL</sequence>
<dbReference type="OrthoDB" id="1364255at2"/>
<dbReference type="STRING" id="1332188.L336_0444"/>